<dbReference type="AlphaFoldDB" id="A0A1Y1QVQ7"/>
<proteinExistence type="predicted"/>
<sequence>MNREIGLKPIFKNEGSFCETHSQCPAGKICRRGLSTLMAPDDRLYGAFWRPDHTGKCQHWVAIDTQWAKKNQYPVAALEGEFNQSRGINEKPHE</sequence>
<evidence type="ECO:0000313" key="1">
    <source>
        <dbReference type="EMBL" id="OQX14577.1"/>
    </source>
</evidence>
<evidence type="ECO:0000313" key="2">
    <source>
        <dbReference type="Proteomes" id="UP000192491"/>
    </source>
</evidence>
<organism evidence="1 2">
    <name type="scientific">Thiothrix lacustris</name>
    <dbReference type="NCBI Taxonomy" id="525917"/>
    <lineage>
        <taxon>Bacteria</taxon>
        <taxon>Pseudomonadati</taxon>
        <taxon>Pseudomonadota</taxon>
        <taxon>Gammaproteobacteria</taxon>
        <taxon>Thiotrichales</taxon>
        <taxon>Thiotrichaceae</taxon>
        <taxon>Thiothrix</taxon>
    </lineage>
</organism>
<dbReference type="Proteomes" id="UP000192491">
    <property type="component" value="Unassembled WGS sequence"/>
</dbReference>
<reference evidence="1 2" key="1">
    <citation type="submission" date="2017-01" db="EMBL/GenBank/DDBJ databases">
        <title>Novel large sulfur bacteria in the metagenomes of groundwater-fed chemosynthetic microbial mats in the Lake Huron basin.</title>
        <authorList>
            <person name="Sharrar A.M."/>
            <person name="Flood B.E."/>
            <person name="Bailey J.V."/>
            <person name="Jones D.S."/>
            <person name="Biddanda B."/>
            <person name="Ruberg S.A."/>
            <person name="Marcus D.N."/>
            <person name="Dick G.J."/>
        </authorList>
    </citation>
    <scope>NUCLEOTIDE SEQUENCE [LARGE SCALE GENOMIC DNA]</scope>
    <source>
        <strain evidence="1">A8</strain>
    </source>
</reference>
<protein>
    <submittedName>
        <fullName evidence="1">Uncharacterized protein</fullName>
    </submittedName>
</protein>
<dbReference type="EMBL" id="MTEJ01000027">
    <property type="protein sequence ID" value="OQX14577.1"/>
    <property type="molecule type" value="Genomic_DNA"/>
</dbReference>
<comment type="caution">
    <text evidence="1">The sequence shown here is derived from an EMBL/GenBank/DDBJ whole genome shotgun (WGS) entry which is preliminary data.</text>
</comment>
<name>A0A1Y1QVQ7_9GAMM</name>
<gene>
    <name evidence="1" type="ORF">BWK73_09285</name>
</gene>
<accession>A0A1Y1QVQ7</accession>